<gene>
    <name evidence="1" type="ORF">Gogos_016255</name>
</gene>
<comment type="caution">
    <text evidence="1">The sequence shown here is derived from an EMBL/GenBank/DDBJ whole genome shotgun (WGS) entry which is preliminary data.</text>
</comment>
<organism evidence="1 2">
    <name type="scientific">Gossypium gossypioides</name>
    <name type="common">Mexican cotton</name>
    <name type="synonym">Selera gossypioides</name>
    <dbReference type="NCBI Taxonomy" id="34282"/>
    <lineage>
        <taxon>Eukaryota</taxon>
        <taxon>Viridiplantae</taxon>
        <taxon>Streptophyta</taxon>
        <taxon>Embryophyta</taxon>
        <taxon>Tracheophyta</taxon>
        <taxon>Spermatophyta</taxon>
        <taxon>Magnoliopsida</taxon>
        <taxon>eudicotyledons</taxon>
        <taxon>Gunneridae</taxon>
        <taxon>Pentapetalae</taxon>
        <taxon>rosids</taxon>
        <taxon>malvids</taxon>
        <taxon>Malvales</taxon>
        <taxon>Malvaceae</taxon>
        <taxon>Malvoideae</taxon>
        <taxon>Gossypium</taxon>
    </lineage>
</organism>
<evidence type="ECO:0000313" key="2">
    <source>
        <dbReference type="Proteomes" id="UP000593579"/>
    </source>
</evidence>
<accession>A0A7J9B735</accession>
<evidence type="ECO:0000313" key="1">
    <source>
        <dbReference type="EMBL" id="MBA0732146.1"/>
    </source>
</evidence>
<proteinExistence type="predicted"/>
<dbReference type="EMBL" id="JABEZY010000001">
    <property type="protein sequence ID" value="MBA0732146.1"/>
    <property type="molecule type" value="Genomic_DNA"/>
</dbReference>
<evidence type="ECO:0008006" key="3">
    <source>
        <dbReference type="Google" id="ProtNLM"/>
    </source>
</evidence>
<dbReference type="AlphaFoldDB" id="A0A7J9B735"/>
<protein>
    <recommendedName>
        <fullName evidence="3">RNase H type-1 domain-containing protein</fullName>
    </recommendedName>
</protein>
<name>A0A7J9B735_GOSGO</name>
<dbReference type="OrthoDB" id="955082at2759"/>
<dbReference type="Proteomes" id="UP000593579">
    <property type="component" value="Unassembled WGS sequence"/>
</dbReference>
<sequence>MILVGRASDSNIVELRLIHCLLNHNWKVLIHYISRSQNTVANHMAKCAAATFTGIQWFGESPQSVRGLVEEDYLGSLRN</sequence>
<keyword evidence="2" id="KW-1185">Reference proteome</keyword>
<reference evidence="1 2" key="1">
    <citation type="journal article" date="2019" name="Genome Biol. Evol.">
        <title>Insights into the evolution of the New World diploid cottons (Gossypium, subgenus Houzingenia) based on genome sequencing.</title>
        <authorList>
            <person name="Grover C.E."/>
            <person name="Arick M.A. 2nd"/>
            <person name="Thrash A."/>
            <person name="Conover J.L."/>
            <person name="Sanders W.S."/>
            <person name="Peterson D.G."/>
            <person name="Frelichowski J.E."/>
            <person name="Scheffler J.A."/>
            <person name="Scheffler B.E."/>
            <person name="Wendel J.F."/>
        </authorList>
    </citation>
    <scope>NUCLEOTIDE SEQUENCE [LARGE SCALE GENOMIC DNA]</scope>
    <source>
        <strain evidence="1">5</strain>
        <tissue evidence="1">Leaf</tissue>
    </source>
</reference>